<sequence>MINKKFNTNYIEKRRSVRIRRSRLLKETSNIEYKIATTTDELEQAFELVTQQYFNVGLHKNNNDLRLTKYHLLPDTKIFIAIKKHEDMKETVIGTITMVVDKSMGLPMDELYNDQLNRMRTAGLQLSELISLSVAPQASAQQNNIVVYLFKICMQYAHMTNVHDILCSVTEKHIKFYRELLLFTPLGELLPYSFANDQLIQGHRLNLQQGNEDFRKVYSGMEFDADLHRFFFTETRDFNRPKGEGTAMTPEQIRYFIEKRTRLLSSLTKKDKRILREEFTAQHKIFSY</sequence>
<dbReference type="InterPro" id="IPR054597">
    <property type="entry name" value="FeeM_cat"/>
</dbReference>
<dbReference type="EMBL" id="UOFI01000095">
    <property type="protein sequence ID" value="VAW67361.1"/>
    <property type="molecule type" value="Genomic_DNA"/>
</dbReference>
<organism evidence="2">
    <name type="scientific">hydrothermal vent metagenome</name>
    <dbReference type="NCBI Taxonomy" id="652676"/>
    <lineage>
        <taxon>unclassified sequences</taxon>
        <taxon>metagenomes</taxon>
        <taxon>ecological metagenomes</taxon>
    </lineage>
</organism>
<protein>
    <recommendedName>
        <fullName evidence="1">N-acyl amino acid synthase FeeM catalytic core domain-containing protein</fullName>
    </recommendedName>
</protein>
<evidence type="ECO:0000259" key="1">
    <source>
        <dbReference type="Pfam" id="PF21926"/>
    </source>
</evidence>
<dbReference type="Gene3D" id="3.40.630.30">
    <property type="match status" value="1"/>
</dbReference>
<accession>A0A3B0XI80</accession>
<name>A0A3B0XI80_9ZZZZ</name>
<reference evidence="2" key="1">
    <citation type="submission" date="2018-06" db="EMBL/GenBank/DDBJ databases">
        <authorList>
            <person name="Zhirakovskaya E."/>
        </authorList>
    </citation>
    <scope>NUCLEOTIDE SEQUENCE</scope>
</reference>
<dbReference type="AlphaFoldDB" id="A0A3B0XI80"/>
<feature type="domain" description="N-acyl amino acid synthase FeeM catalytic core" evidence="1">
    <location>
        <begin position="44"/>
        <end position="198"/>
    </location>
</feature>
<dbReference type="Pfam" id="PF21926">
    <property type="entry name" value="FeeM"/>
    <property type="match status" value="1"/>
</dbReference>
<gene>
    <name evidence="2" type="ORF">MNBD_GAMMA09-2627</name>
</gene>
<proteinExistence type="predicted"/>
<evidence type="ECO:0000313" key="2">
    <source>
        <dbReference type="EMBL" id="VAW67361.1"/>
    </source>
</evidence>
<dbReference type="InterPro" id="IPR016181">
    <property type="entry name" value="Acyl_CoA_acyltransferase"/>
</dbReference>
<dbReference type="SUPFAM" id="SSF55729">
    <property type="entry name" value="Acyl-CoA N-acyltransferases (Nat)"/>
    <property type="match status" value="1"/>
</dbReference>